<proteinExistence type="predicted"/>
<evidence type="ECO:0000256" key="4">
    <source>
        <dbReference type="ARBA" id="ARBA00022989"/>
    </source>
</evidence>
<evidence type="ECO:0000256" key="1">
    <source>
        <dbReference type="ARBA" id="ARBA00004651"/>
    </source>
</evidence>
<accession>A0A381QIC4</accession>
<gene>
    <name evidence="8" type="ORF">METZ01_LOCUS31939</name>
</gene>
<dbReference type="SUPFAM" id="SSF103473">
    <property type="entry name" value="MFS general substrate transporter"/>
    <property type="match status" value="1"/>
</dbReference>
<dbReference type="PANTHER" id="PTHR43124:SF3">
    <property type="entry name" value="CHLORAMPHENICOL EFFLUX PUMP RV0191"/>
    <property type="match status" value="1"/>
</dbReference>
<keyword evidence="5 6" id="KW-0472">Membrane</keyword>
<sequence length="404" mass="42716">VNTPIRIDGEREFIAFAALISTSIALSIDMVLPAFADLRSSFGMEPTSNLPGLTITCIFVGMAIGMPFFGPLADTYGRIPVLRAGIALFALGALGSTLAPNLGSLLASRVLWGIGCAAPRTISQAMIRDKFEGDDMARVMAIVQTIFFAGPVLAPVIGDLLVRAGGSWRLTQLFGLAIATVVWLWSFRITESLDSANKRDLSFSGTKEGLRVVWGNRVTIGYALTLLFSGGAFYSFLSSSELIISEVFEKPTWFVPYFSITMGVMAAVALTGSRVVGRIGARRLGHGALAFQLGVSFLMLALALSTDGVPPVGLWMVLMTAQIAAMVVMMPTMTTLALEPMEALAGTAASTIGFITLAIGALLGAIVDRQITSTVTPLAVGYALYTSLAVVVVLTMVRKTIPNS</sequence>
<feature type="transmembrane region" description="Helical" evidence="6">
    <location>
        <begin position="48"/>
        <end position="69"/>
    </location>
</feature>
<dbReference type="AlphaFoldDB" id="A0A381QIC4"/>
<dbReference type="InterPro" id="IPR020846">
    <property type="entry name" value="MFS_dom"/>
</dbReference>
<feature type="transmembrane region" description="Helical" evidence="6">
    <location>
        <begin position="139"/>
        <end position="158"/>
    </location>
</feature>
<keyword evidence="3 6" id="KW-0812">Transmembrane</keyword>
<dbReference type="PANTHER" id="PTHR43124">
    <property type="entry name" value="PURINE EFFLUX PUMP PBUE"/>
    <property type="match status" value="1"/>
</dbReference>
<feature type="transmembrane region" description="Helical" evidence="6">
    <location>
        <begin position="81"/>
        <end position="98"/>
    </location>
</feature>
<evidence type="ECO:0000256" key="2">
    <source>
        <dbReference type="ARBA" id="ARBA00022475"/>
    </source>
</evidence>
<organism evidence="8">
    <name type="scientific">marine metagenome</name>
    <dbReference type="NCBI Taxonomy" id="408172"/>
    <lineage>
        <taxon>unclassified sequences</taxon>
        <taxon>metagenomes</taxon>
        <taxon>ecological metagenomes</taxon>
    </lineage>
</organism>
<dbReference type="InterPro" id="IPR050189">
    <property type="entry name" value="MFS_Efflux_Transporters"/>
</dbReference>
<reference evidence="8" key="1">
    <citation type="submission" date="2018-05" db="EMBL/GenBank/DDBJ databases">
        <authorList>
            <person name="Lanie J.A."/>
            <person name="Ng W.-L."/>
            <person name="Kazmierczak K.M."/>
            <person name="Andrzejewski T.M."/>
            <person name="Davidsen T.M."/>
            <person name="Wayne K.J."/>
            <person name="Tettelin H."/>
            <person name="Glass J.I."/>
            <person name="Rusch D."/>
            <person name="Podicherti R."/>
            <person name="Tsui H.-C.T."/>
            <person name="Winkler M.E."/>
        </authorList>
    </citation>
    <scope>NUCLEOTIDE SEQUENCE</scope>
</reference>
<feature type="transmembrane region" description="Helical" evidence="6">
    <location>
        <begin position="220"/>
        <end position="237"/>
    </location>
</feature>
<name>A0A381QIC4_9ZZZZ</name>
<evidence type="ECO:0000313" key="8">
    <source>
        <dbReference type="EMBL" id="SUZ79085.1"/>
    </source>
</evidence>
<feature type="transmembrane region" description="Helical" evidence="6">
    <location>
        <begin position="288"/>
        <end position="306"/>
    </location>
</feature>
<feature type="transmembrane region" description="Helical" evidence="6">
    <location>
        <begin position="13"/>
        <end position="36"/>
    </location>
</feature>
<protein>
    <recommendedName>
        <fullName evidence="7">Major facilitator superfamily (MFS) profile domain-containing protein</fullName>
    </recommendedName>
</protein>
<dbReference type="Pfam" id="PF07690">
    <property type="entry name" value="MFS_1"/>
    <property type="match status" value="1"/>
</dbReference>
<dbReference type="GO" id="GO:0022857">
    <property type="term" value="F:transmembrane transporter activity"/>
    <property type="evidence" value="ECO:0007669"/>
    <property type="project" value="InterPro"/>
</dbReference>
<feature type="transmembrane region" description="Helical" evidence="6">
    <location>
        <begin position="257"/>
        <end position="276"/>
    </location>
</feature>
<feature type="transmembrane region" description="Helical" evidence="6">
    <location>
        <begin position="379"/>
        <end position="397"/>
    </location>
</feature>
<evidence type="ECO:0000256" key="3">
    <source>
        <dbReference type="ARBA" id="ARBA00022692"/>
    </source>
</evidence>
<keyword evidence="2" id="KW-1003">Cell membrane</keyword>
<comment type="subcellular location">
    <subcellularLocation>
        <location evidence="1">Cell membrane</location>
        <topology evidence="1">Multi-pass membrane protein</topology>
    </subcellularLocation>
</comment>
<evidence type="ECO:0000259" key="7">
    <source>
        <dbReference type="PROSITE" id="PS50850"/>
    </source>
</evidence>
<dbReference type="Gene3D" id="1.20.1720.10">
    <property type="entry name" value="Multidrug resistance protein D"/>
    <property type="match status" value="1"/>
</dbReference>
<dbReference type="InterPro" id="IPR036259">
    <property type="entry name" value="MFS_trans_sf"/>
</dbReference>
<evidence type="ECO:0000256" key="6">
    <source>
        <dbReference type="SAM" id="Phobius"/>
    </source>
</evidence>
<feature type="domain" description="Major facilitator superfamily (MFS) profile" evidence="7">
    <location>
        <begin position="13"/>
        <end position="401"/>
    </location>
</feature>
<feature type="transmembrane region" description="Helical" evidence="6">
    <location>
        <begin position="312"/>
        <end position="331"/>
    </location>
</feature>
<dbReference type="InterPro" id="IPR011701">
    <property type="entry name" value="MFS"/>
</dbReference>
<feature type="transmembrane region" description="Helical" evidence="6">
    <location>
        <begin position="343"/>
        <end position="367"/>
    </location>
</feature>
<keyword evidence="4 6" id="KW-1133">Transmembrane helix</keyword>
<dbReference type="EMBL" id="UINC01001372">
    <property type="protein sequence ID" value="SUZ79085.1"/>
    <property type="molecule type" value="Genomic_DNA"/>
</dbReference>
<evidence type="ECO:0000256" key="5">
    <source>
        <dbReference type="ARBA" id="ARBA00023136"/>
    </source>
</evidence>
<dbReference type="GO" id="GO:0005886">
    <property type="term" value="C:plasma membrane"/>
    <property type="evidence" value="ECO:0007669"/>
    <property type="project" value="UniProtKB-SubCell"/>
</dbReference>
<feature type="non-terminal residue" evidence="8">
    <location>
        <position position="1"/>
    </location>
</feature>
<dbReference type="PROSITE" id="PS50850">
    <property type="entry name" value="MFS"/>
    <property type="match status" value="1"/>
</dbReference>